<organism evidence="2 3">
    <name type="scientific">Blastococcus brunescens</name>
    <dbReference type="NCBI Taxonomy" id="1564165"/>
    <lineage>
        <taxon>Bacteria</taxon>
        <taxon>Bacillati</taxon>
        <taxon>Actinomycetota</taxon>
        <taxon>Actinomycetes</taxon>
        <taxon>Geodermatophilales</taxon>
        <taxon>Geodermatophilaceae</taxon>
        <taxon>Blastococcus</taxon>
    </lineage>
</organism>
<proteinExistence type="predicted"/>
<keyword evidence="3" id="KW-1185">Reference proteome</keyword>
<feature type="chain" id="PRO_5045977416" evidence="1">
    <location>
        <begin position="35"/>
        <end position="148"/>
    </location>
</feature>
<name>A0ABZ1AWQ9_9ACTN</name>
<dbReference type="Proteomes" id="UP001324287">
    <property type="component" value="Chromosome"/>
</dbReference>
<dbReference type="RefSeq" id="WP_324274294.1">
    <property type="nucleotide sequence ID" value="NZ_CP141261.1"/>
</dbReference>
<feature type="signal peptide" evidence="1">
    <location>
        <begin position="1"/>
        <end position="34"/>
    </location>
</feature>
<protein>
    <submittedName>
        <fullName evidence="2">Uncharacterized protein</fullName>
    </submittedName>
</protein>
<accession>A0ABZ1AWQ9</accession>
<dbReference type="InterPro" id="IPR006311">
    <property type="entry name" value="TAT_signal"/>
</dbReference>
<evidence type="ECO:0000313" key="2">
    <source>
        <dbReference type="EMBL" id="WRL62945.1"/>
    </source>
</evidence>
<gene>
    <name evidence="2" type="ORF">U6N30_24260</name>
</gene>
<keyword evidence="1" id="KW-0732">Signal</keyword>
<evidence type="ECO:0000256" key="1">
    <source>
        <dbReference type="SAM" id="SignalP"/>
    </source>
</evidence>
<dbReference type="EMBL" id="CP141261">
    <property type="protein sequence ID" value="WRL62945.1"/>
    <property type="molecule type" value="Genomic_DNA"/>
</dbReference>
<evidence type="ECO:0000313" key="3">
    <source>
        <dbReference type="Proteomes" id="UP001324287"/>
    </source>
</evidence>
<dbReference type="PROSITE" id="PS51318">
    <property type="entry name" value="TAT"/>
    <property type="match status" value="1"/>
</dbReference>
<sequence>MLTARWPRTRRTLIVGALAAVVVPLTVALPGAQADDGTERLVGELVQAWAEHFDPADAADHADDGDDAEDADHALLSWVETAPGEAVRVATEDVADIPVGSTVAVTVGDEVADAASEDQGQDPAREVLSATVLAAAPQTSRRWPRPAP</sequence>
<reference evidence="2 3" key="1">
    <citation type="submission" date="2023-12" db="EMBL/GenBank/DDBJ databases">
        <title>Blastococcus brunescens sp. nov., an actonobacterium isolated from sandstone collected in sahara desert.</title>
        <authorList>
            <person name="Gtari M."/>
            <person name="Ghodhbane F."/>
        </authorList>
    </citation>
    <scope>NUCLEOTIDE SEQUENCE [LARGE SCALE GENOMIC DNA]</scope>
    <source>
        <strain evidence="2 3">BMG 8361</strain>
    </source>
</reference>